<accession>A0ABC8JSE9</accession>
<sequence length="242" mass="28869">MATREISQGRAQDSMVKIMNKKVTKKGEEDERQKSIETRPEKRAKTVTESRERFEDVEKSVPYQDKLQKQSTDETEANDEQNMEQQKDTKKKEKDVRFRLEHFYNRQRTKKQRIQVQQQEMKLPQEPAQQQPLASHFHLYPVRNLLMNQFLLLHGIPWGISNVRYSQLVEKLANAVETGTRDQNYNALYVDGQKRKLEDTAKLDQQIRELIVEYRKSIEDILKIEPYYSTKMLWITHLQLIC</sequence>
<organism evidence="2 3">
    <name type="scientific">Eruca vesicaria subsp. sativa</name>
    <name type="common">Garden rocket</name>
    <name type="synonym">Eruca sativa</name>
    <dbReference type="NCBI Taxonomy" id="29727"/>
    <lineage>
        <taxon>Eukaryota</taxon>
        <taxon>Viridiplantae</taxon>
        <taxon>Streptophyta</taxon>
        <taxon>Embryophyta</taxon>
        <taxon>Tracheophyta</taxon>
        <taxon>Spermatophyta</taxon>
        <taxon>Magnoliopsida</taxon>
        <taxon>eudicotyledons</taxon>
        <taxon>Gunneridae</taxon>
        <taxon>Pentapetalae</taxon>
        <taxon>rosids</taxon>
        <taxon>malvids</taxon>
        <taxon>Brassicales</taxon>
        <taxon>Brassicaceae</taxon>
        <taxon>Brassiceae</taxon>
        <taxon>Eruca</taxon>
    </lineage>
</organism>
<dbReference type="AlphaFoldDB" id="A0ABC8JSE9"/>
<reference evidence="2 3" key="1">
    <citation type="submission" date="2022-03" db="EMBL/GenBank/DDBJ databases">
        <authorList>
            <person name="Macdonald S."/>
            <person name="Ahmed S."/>
            <person name="Newling K."/>
        </authorList>
    </citation>
    <scope>NUCLEOTIDE SEQUENCE [LARGE SCALE GENOMIC DNA]</scope>
</reference>
<evidence type="ECO:0000313" key="2">
    <source>
        <dbReference type="EMBL" id="CAH8330135.1"/>
    </source>
</evidence>
<name>A0ABC8JSE9_ERUVS</name>
<feature type="compositionally biased region" description="Polar residues" evidence="1">
    <location>
        <begin position="1"/>
        <end position="11"/>
    </location>
</feature>
<dbReference type="PANTHER" id="PTHR37188">
    <property type="entry name" value="MEDIATOR OF RNA POLYMERASE II TRANSCRIPTION SUBUNIT-RELATED"/>
    <property type="match status" value="1"/>
</dbReference>
<comment type="caution">
    <text evidence="2">The sequence shown here is derived from an EMBL/GenBank/DDBJ whole genome shotgun (WGS) entry which is preliminary data.</text>
</comment>
<protein>
    <submittedName>
        <fullName evidence="2">Uncharacterized protein</fullName>
    </submittedName>
</protein>
<dbReference type="Proteomes" id="UP001642260">
    <property type="component" value="Unassembled WGS sequence"/>
</dbReference>
<evidence type="ECO:0000256" key="1">
    <source>
        <dbReference type="SAM" id="MobiDB-lite"/>
    </source>
</evidence>
<feature type="compositionally biased region" description="Basic and acidic residues" evidence="1">
    <location>
        <begin position="25"/>
        <end position="59"/>
    </location>
</feature>
<keyword evidence="3" id="KW-1185">Reference proteome</keyword>
<proteinExistence type="predicted"/>
<gene>
    <name evidence="2" type="ORF">ERUC_LOCUS11815</name>
</gene>
<evidence type="ECO:0000313" key="3">
    <source>
        <dbReference type="Proteomes" id="UP001642260"/>
    </source>
</evidence>
<feature type="region of interest" description="Disordered" evidence="1">
    <location>
        <begin position="1"/>
        <end position="95"/>
    </location>
</feature>
<dbReference type="PANTHER" id="PTHR37188:SF3">
    <property type="entry name" value="GENOME ASSEMBLY, CHROMOSOME: A07"/>
    <property type="match status" value="1"/>
</dbReference>
<feature type="compositionally biased region" description="Acidic residues" evidence="1">
    <location>
        <begin position="73"/>
        <end position="82"/>
    </location>
</feature>
<dbReference type="InterPro" id="IPR038790">
    <property type="entry name" value="Med9_plant"/>
</dbReference>
<dbReference type="EMBL" id="CAKOAT010112710">
    <property type="protein sequence ID" value="CAH8330135.1"/>
    <property type="molecule type" value="Genomic_DNA"/>
</dbReference>
<feature type="compositionally biased region" description="Basic and acidic residues" evidence="1">
    <location>
        <begin position="85"/>
        <end position="95"/>
    </location>
</feature>